<evidence type="ECO:0008006" key="4">
    <source>
        <dbReference type="Google" id="ProtNLM"/>
    </source>
</evidence>
<accession>A0A1I1WWP1</accession>
<protein>
    <recommendedName>
        <fullName evidence="4">DUF3934 domain-containing protein</fullName>
    </recommendedName>
</protein>
<keyword evidence="3" id="KW-1185">Reference proteome</keyword>
<gene>
    <name evidence="2" type="ORF">SAMN05216378_1912</name>
</gene>
<evidence type="ECO:0000256" key="1">
    <source>
        <dbReference type="SAM" id="MobiDB-lite"/>
    </source>
</evidence>
<sequence>MTKAKKSGIGQGTGKKGWSRWDKAAQKKSAKRVFSKGPKAGADKKDAAKGNGGAGGGE</sequence>
<dbReference type="RefSeq" id="WP_091183969.1">
    <property type="nucleotide sequence ID" value="NZ_FOMT01000002.1"/>
</dbReference>
<reference evidence="3" key="1">
    <citation type="submission" date="2016-10" db="EMBL/GenBank/DDBJ databases">
        <authorList>
            <person name="Varghese N."/>
            <person name="Submissions S."/>
        </authorList>
    </citation>
    <scope>NUCLEOTIDE SEQUENCE [LARGE SCALE GENOMIC DNA]</scope>
    <source>
        <strain evidence="3">CGMCC 1.10784</strain>
    </source>
</reference>
<dbReference type="EMBL" id="FOMT01000002">
    <property type="protein sequence ID" value="SFD99557.1"/>
    <property type="molecule type" value="Genomic_DNA"/>
</dbReference>
<dbReference type="OrthoDB" id="2666968at2"/>
<organism evidence="2 3">
    <name type="scientific">Paenibacillus catalpae</name>
    <dbReference type="NCBI Taxonomy" id="1045775"/>
    <lineage>
        <taxon>Bacteria</taxon>
        <taxon>Bacillati</taxon>
        <taxon>Bacillota</taxon>
        <taxon>Bacilli</taxon>
        <taxon>Bacillales</taxon>
        <taxon>Paenibacillaceae</taxon>
        <taxon>Paenibacillus</taxon>
    </lineage>
</organism>
<evidence type="ECO:0000313" key="2">
    <source>
        <dbReference type="EMBL" id="SFD99557.1"/>
    </source>
</evidence>
<dbReference type="STRING" id="1045775.SAMN05216378_1912"/>
<proteinExistence type="predicted"/>
<dbReference type="InterPro" id="IPR025175">
    <property type="entry name" value="DUF3934"/>
</dbReference>
<feature type="region of interest" description="Disordered" evidence="1">
    <location>
        <begin position="1"/>
        <end position="58"/>
    </location>
</feature>
<dbReference type="AlphaFoldDB" id="A0A1I1WWP1"/>
<dbReference type="Pfam" id="PF13070">
    <property type="entry name" value="DUF3934"/>
    <property type="match status" value="1"/>
</dbReference>
<evidence type="ECO:0000313" key="3">
    <source>
        <dbReference type="Proteomes" id="UP000198855"/>
    </source>
</evidence>
<name>A0A1I1WWP1_9BACL</name>
<dbReference type="Proteomes" id="UP000198855">
    <property type="component" value="Unassembled WGS sequence"/>
</dbReference>